<accession>A0ABT0C5V6</accession>
<comment type="caution">
    <text evidence="3">The sequence shown here is derived from an EMBL/GenBank/DDBJ whole genome shotgun (WGS) entry which is preliminary data.</text>
</comment>
<dbReference type="Pfam" id="PF14734">
    <property type="entry name" value="DUF4469"/>
    <property type="match status" value="1"/>
</dbReference>
<dbReference type="InterPro" id="IPR049893">
    <property type="entry name" value="Bvu_2165-like_IHF-HU-DNA_bdg"/>
</dbReference>
<organism evidence="3 4">
    <name type="scientific">Parabacteroides faecalis</name>
    <dbReference type="NCBI Taxonomy" id="2924040"/>
    <lineage>
        <taxon>Bacteria</taxon>
        <taxon>Pseudomonadati</taxon>
        <taxon>Bacteroidota</taxon>
        <taxon>Bacteroidia</taxon>
        <taxon>Bacteroidales</taxon>
        <taxon>Tannerellaceae</taxon>
        <taxon>Parabacteroides</taxon>
    </lineage>
</organism>
<evidence type="ECO:0000259" key="1">
    <source>
        <dbReference type="Pfam" id="PF14734"/>
    </source>
</evidence>
<dbReference type="Proteomes" id="UP001165444">
    <property type="component" value="Unassembled WGS sequence"/>
</dbReference>
<reference evidence="3 4" key="1">
    <citation type="submission" date="2022-03" db="EMBL/GenBank/DDBJ databases">
        <title>Parabacteroides sp. nov. isolated from swine feces.</title>
        <authorList>
            <person name="Bak J.E."/>
        </authorList>
    </citation>
    <scope>NUCLEOTIDE SEQUENCE [LARGE SCALE GENOMIC DNA]</scope>
    <source>
        <strain evidence="3 4">AGMB00274</strain>
    </source>
</reference>
<gene>
    <name evidence="3" type="ORF">MUN53_17480</name>
</gene>
<dbReference type="Pfam" id="PF14848">
    <property type="entry name" value="HU-DNA_bdg"/>
    <property type="match status" value="1"/>
</dbReference>
<dbReference type="EMBL" id="JAKZMM010000077">
    <property type="protein sequence ID" value="MCJ2382374.1"/>
    <property type="molecule type" value="Genomic_DNA"/>
</dbReference>
<feature type="domain" description="Bvu-2165-like IHF-HU-like DNA-binding" evidence="2">
    <location>
        <begin position="4"/>
        <end position="124"/>
    </location>
</feature>
<evidence type="ECO:0000313" key="4">
    <source>
        <dbReference type="Proteomes" id="UP001165444"/>
    </source>
</evidence>
<proteinExistence type="predicted"/>
<protein>
    <submittedName>
        <fullName evidence="3">DUF4469 domain-containing protein</fullName>
    </submittedName>
</protein>
<keyword evidence="4" id="KW-1185">Reference proteome</keyword>
<name>A0ABT0C5V6_9BACT</name>
<sequence length="239" mass="26482">MANVLKGWLADNTVTTDNKDDKILVLESAGSLTEKDIFERMMHEITGLKEETLNHAVTLYNRIIMESLLNGYTVNTGLFYASPSFQGVIDGGVWNKEKNSIKVNFQQGKTLRDEIAQTKVEILGEKADIMYVIEVEDKKTGLKDGTASPGFGFVIKGRNLKVGGTDESVGVYLINESQSAEKLPDYQIIKNMPSELIIQIPTGLLDGPYTLRITTQYSSSNAKLKVPKTLDYPLTLVNE</sequence>
<dbReference type="Gene3D" id="2.70.50.70">
    <property type="match status" value="2"/>
</dbReference>
<dbReference type="CDD" id="cd13833">
    <property type="entry name" value="HU_IHF_like"/>
    <property type="match status" value="1"/>
</dbReference>
<dbReference type="CDD" id="cd12843">
    <property type="entry name" value="Bvu_2165_C_like"/>
    <property type="match status" value="1"/>
</dbReference>
<evidence type="ECO:0000259" key="2">
    <source>
        <dbReference type="Pfam" id="PF14848"/>
    </source>
</evidence>
<dbReference type="RefSeq" id="WP_243326667.1">
    <property type="nucleotide sequence ID" value="NZ_JAKZMM010000077.1"/>
</dbReference>
<evidence type="ECO:0000313" key="3">
    <source>
        <dbReference type="EMBL" id="MCJ2382374.1"/>
    </source>
</evidence>
<dbReference type="InterPro" id="IPR027824">
    <property type="entry name" value="DUF4469"/>
</dbReference>
<feature type="domain" description="DUF4469" evidence="1">
    <location>
        <begin position="131"/>
        <end position="229"/>
    </location>
</feature>